<evidence type="ECO:0000313" key="2">
    <source>
        <dbReference type="Proteomes" id="UP000054843"/>
    </source>
</evidence>
<name>A0A0V1M8X5_9BILA</name>
<evidence type="ECO:0000313" key="1">
    <source>
        <dbReference type="EMBL" id="KRZ68092.1"/>
    </source>
</evidence>
<comment type="caution">
    <text evidence="1">The sequence shown here is derived from an EMBL/GenBank/DDBJ whole genome shotgun (WGS) entry which is preliminary data.</text>
</comment>
<dbReference type="AlphaFoldDB" id="A0A0V1M8X5"/>
<sequence>MRAQRLNGRHWNAWAESWRLERLVCKKRSVFLGISTLSQRLTRTIGEQKPVLMAMLCAELAED</sequence>
<gene>
    <name evidence="1" type="ORF">T10_1465</name>
</gene>
<accession>A0A0V1M8X5</accession>
<dbReference type="EMBL" id="JYDO01000175">
    <property type="protein sequence ID" value="KRZ68092.1"/>
    <property type="molecule type" value="Genomic_DNA"/>
</dbReference>
<reference evidence="1 2" key="1">
    <citation type="submission" date="2015-01" db="EMBL/GenBank/DDBJ databases">
        <title>Evolution of Trichinella species and genotypes.</title>
        <authorList>
            <person name="Korhonen P.K."/>
            <person name="Edoardo P."/>
            <person name="Giuseppe L.R."/>
            <person name="Gasser R.B."/>
        </authorList>
    </citation>
    <scope>NUCLEOTIDE SEQUENCE [LARGE SCALE GENOMIC DNA]</scope>
    <source>
        <strain evidence="1">ISS1980</strain>
    </source>
</reference>
<dbReference type="Proteomes" id="UP000054843">
    <property type="component" value="Unassembled WGS sequence"/>
</dbReference>
<proteinExistence type="predicted"/>
<keyword evidence="2" id="KW-1185">Reference proteome</keyword>
<protein>
    <submittedName>
        <fullName evidence="1">Uncharacterized protein</fullName>
    </submittedName>
</protein>
<organism evidence="1 2">
    <name type="scientific">Trichinella papuae</name>
    <dbReference type="NCBI Taxonomy" id="268474"/>
    <lineage>
        <taxon>Eukaryota</taxon>
        <taxon>Metazoa</taxon>
        <taxon>Ecdysozoa</taxon>
        <taxon>Nematoda</taxon>
        <taxon>Enoplea</taxon>
        <taxon>Dorylaimia</taxon>
        <taxon>Trichinellida</taxon>
        <taxon>Trichinellidae</taxon>
        <taxon>Trichinella</taxon>
    </lineage>
</organism>